<accession>A0A059EAZ6</accession>
<dbReference type="PANTHER" id="PTHR37947">
    <property type="entry name" value="BLL2462 PROTEIN"/>
    <property type="match status" value="1"/>
</dbReference>
<evidence type="ECO:0000256" key="1">
    <source>
        <dbReference type="SAM" id="Phobius"/>
    </source>
</evidence>
<organism evidence="2 3">
    <name type="scientific">Hyphomonas atlantica</name>
    <dbReference type="NCBI Taxonomy" id="1280948"/>
    <lineage>
        <taxon>Bacteria</taxon>
        <taxon>Pseudomonadati</taxon>
        <taxon>Pseudomonadota</taxon>
        <taxon>Alphaproteobacteria</taxon>
        <taxon>Hyphomonadales</taxon>
        <taxon>Hyphomonadaceae</taxon>
        <taxon>Hyphomonas</taxon>
    </lineage>
</organism>
<comment type="caution">
    <text evidence="2">The sequence shown here is derived from an EMBL/GenBank/DDBJ whole genome shotgun (WGS) entry which is preliminary data.</text>
</comment>
<dbReference type="PATRIC" id="fig|1280948.3.peg.286"/>
<dbReference type="Gene3D" id="3.40.50.880">
    <property type="match status" value="1"/>
</dbReference>
<dbReference type="SUPFAM" id="SSF52317">
    <property type="entry name" value="Class I glutamine amidotransferase-like"/>
    <property type="match status" value="1"/>
</dbReference>
<reference evidence="2 3" key="1">
    <citation type="journal article" date="2014" name="Antonie Van Leeuwenhoek">
        <title>Hyphomonas beringensis sp. nov. and Hyphomonas chukchiensis sp. nov., isolated from surface seawater of the Bering Sea and Chukchi Sea.</title>
        <authorList>
            <person name="Li C."/>
            <person name="Lai Q."/>
            <person name="Li G."/>
            <person name="Dong C."/>
            <person name="Wang J."/>
            <person name="Liao Y."/>
            <person name="Shao Z."/>
        </authorList>
    </citation>
    <scope>NUCLEOTIDE SEQUENCE [LARGE SCALE GENOMIC DNA]</scope>
    <source>
        <strain evidence="2 3">22II1-22F38</strain>
    </source>
</reference>
<dbReference type="PANTHER" id="PTHR37947:SF1">
    <property type="entry name" value="BLL2462 PROTEIN"/>
    <property type="match status" value="1"/>
</dbReference>
<protein>
    <recommendedName>
        <fullName evidence="4">Glutamine amidotransferase domain-containing protein</fullName>
    </recommendedName>
</protein>
<name>A0A059EAZ6_9PROT</name>
<evidence type="ECO:0008006" key="4">
    <source>
        <dbReference type="Google" id="ProtNLM"/>
    </source>
</evidence>
<dbReference type="RefSeq" id="WP_035547274.1">
    <property type="nucleotide sequence ID" value="NZ_AWFH01000001.1"/>
</dbReference>
<dbReference type="EMBL" id="AWFH01000001">
    <property type="protein sequence ID" value="KCZ65074.1"/>
    <property type="molecule type" value="Genomic_DNA"/>
</dbReference>
<dbReference type="eggNOG" id="COG5426">
    <property type="taxonomic scope" value="Bacteria"/>
</dbReference>
<dbReference type="Proteomes" id="UP000024547">
    <property type="component" value="Unassembled WGS sequence"/>
</dbReference>
<proteinExistence type="predicted"/>
<keyword evidence="1" id="KW-1133">Transmembrane helix</keyword>
<feature type="transmembrane region" description="Helical" evidence="1">
    <location>
        <begin position="659"/>
        <end position="677"/>
    </location>
</feature>
<keyword evidence="1" id="KW-0472">Membrane</keyword>
<dbReference type="OrthoDB" id="9769144at2"/>
<evidence type="ECO:0000313" key="3">
    <source>
        <dbReference type="Proteomes" id="UP000024547"/>
    </source>
</evidence>
<dbReference type="AlphaFoldDB" id="A0A059EAZ6"/>
<evidence type="ECO:0000313" key="2">
    <source>
        <dbReference type="EMBL" id="KCZ65074.1"/>
    </source>
</evidence>
<sequence>MIDATRLGFEPFLGWPILWAIVAIAALAWIAYAILRGRAWLTRGLALTLVAAALSNPSLVKEEREPLPSVAAVILDRSESMEFGARETAATAAYAALTAELETDPSLEVRVMESDPGADGTHLYGALEGLMADVPRDRIAGAILITDGQIHDLPDQDSDERHIGPLHGLIVGDPNRGDRRVSIVDAPDFGIVGEMAELVIRVDDPGMPEGRPVQIELSINGGMPRRMDVTPGEDTTVPMEIERRGENVIVVETPPGREELTLANNRTAATLSGVRDRLRVLLVTGKPNQAGRVWRDLLKSDPSVDLVHFTILRPPYKLDYTPTEELALIAFPTEELFEDKLEEFDLIIFDQYERRGVITQSYLANMARYVTDGGALLIAAGEPFAGPGSLARSPLASVLPATPTGDIYTGEYTPELTEPGKRHAVTMPLDGREWGGWMRYIDAEAQAGDVLMNGPRGKPVLIVDRVGDGRVGMLMTDQIWLWARGHDGGGPFAELIRRIVHWMMKEPELEERKLSLVAEGDTARVELRTLLDTAPPLLVETPEGSFLEPQWRQQAPGQFVAEAPIDQLGLYRAEAGGLEAVALNGPANPKEYADLQSSTEVLAPMADATGGGVFRLNESGTNLPDIRRTGARGNSAGGNWLGLRERGAYAVRSSSSQPLLPGLIAAAFLIGLLLLAWRREGR</sequence>
<dbReference type="InterPro" id="IPR029062">
    <property type="entry name" value="Class_I_gatase-like"/>
</dbReference>
<keyword evidence="3" id="KW-1185">Reference proteome</keyword>
<keyword evidence="1" id="KW-0812">Transmembrane</keyword>
<dbReference type="STRING" id="1280948.HY36_01470"/>
<gene>
    <name evidence="2" type="ORF">HY36_01470</name>
</gene>
<feature type="transmembrane region" description="Helical" evidence="1">
    <location>
        <begin position="12"/>
        <end position="35"/>
    </location>
</feature>